<dbReference type="SUPFAM" id="SSF46785">
    <property type="entry name" value="Winged helix' DNA-binding domain"/>
    <property type="match status" value="1"/>
</dbReference>
<dbReference type="Proteomes" id="UP001144471">
    <property type="component" value="Unassembled WGS sequence"/>
</dbReference>
<dbReference type="EMBL" id="BSDY01000041">
    <property type="protein sequence ID" value="GLI58243.1"/>
    <property type="molecule type" value="Genomic_DNA"/>
</dbReference>
<dbReference type="SUPFAM" id="SSF51206">
    <property type="entry name" value="cAMP-binding domain-like"/>
    <property type="match status" value="1"/>
</dbReference>
<comment type="caution">
    <text evidence="1">The sequence shown here is derived from an EMBL/GenBank/DDBJ whole genome shotgun (WGS) entry which is preliminary data.</text>
</comment>
<dbReference type="Gene3D" id="2.60.120.10">
    <property type="entry name" value="Jelly Rolls"/>
    <property type="match status" value="1"/>
</dbReference>
<keyword evidence="2" id="KW-1185">Reference proteome</keyword>
<accession>A0A9W6GP51</accession>
<dbReference type="RefSeq" id="WP_281837953.1">
    <property type="nucleotide sequence ID" value="NZ_BSDY01000041.1"/>
</dbReference>
<protein>
    <submittedName>
        <fullName evidence="1">Uncharacterized protein</fullName>
    </submittedName>
</protein>
<name>A0A9W6GP51_9FUSO</name>
<proteinExistence type="predicted"/>
<dbReference type="InterPro" id="IPR018490">
    <property type="entry name" value="cNMP-bd_dom_sf"/>
</dbReference>
<evidence type="ECO:0000313" key="2">
    <source>
        <dbReference type="Proteomes" id="UP001144471"/>
    </source>
</evidence>
<dbReference type="InterPro" id="IPR036390">
    <property type="entry name" value="WH_DNA-bd_sf"/>
</dbReference>
<evidence type="ECO:0000313" key="1">
    <source>
        <dbReference type="EMBL" id="GLI58243.1"/>
    </source>
</evidence>
<sequence length="224" mass="26376">MIGEALRELGLVELIGTSFERFVKIYRLEREDIIFNDEIKRNGSIYIAEGRVQRIIYTKEGGEFYINHTRGDIAGINLSLIKKYEEYERSVLEIDMDIVAKTDSIILFFPFERVDELNLESSIKAKVLDKIVHLSLRSHYKMSQYFLSKSICSTEEFVIRSLERDEIRNINSSRERAEILNLNQRSLQRALKKLYEGGFIEYREGCVVLKDREGLEEYKKKFTH</sequence>
<gene>
    <name evidence="1" type="ORF">PM10SUCC1_37570</name>
</gene>
<dbReference type="AlphaFoldDB" id="A0A9W6GP51"/>
<reference evidence="1" key="1">
    <citation type="submission" date="2022-12" db="EMBL/GenBank/DDBJ databases">
        <title>Reference genome sequencing for broad-spectrum identification of bacterial and archaeal isolates by mass spectrometry.</title>
        <authorList>
            <person name="Sekiguchi Y."/>
            <person name="Tourlousse D.M."/>
        </authorList>
    </citation>
    <scope>NUCLEOTIDE SEQUENCE</scope>
    <source>
        <strain evidence="1">10succ1</strain>
    </source>
</reference>
<dbReference type="InterPro" id="IPR014710">
    <property type="entry name" value="RmlC-like_jellyroll"/>
</dbReference>
<organism evidence="1 2">
    <name type="scientific">Propionigenium maris DSM 9537</name>
    <dbReference type="NCBI Taxonomy" id="1123000"/>
    <lineage>
        <taxon>Bacteria</taxon>
        <taxon>Fusobacteriati</taxon>
        <taxon>Fusobacteriota</taxon>
        <taxon>Fusobacteriia</taxon>
        <taxon>Fusobacteriales</taxon>
        <taxon>Fusobacteriaceae</taxon>
        <taxon>Propionigenium</taxon>
    </lineage>
</organism>